<evidence type="ECO:0000313" key="4">
    <source>
        <dbReference type="Proteomes" id="UP000717328"/>
    </source>
</evidence>
<sequence>MPGRSICMALFLLISLSFAAAGPLFVRQVAPDGDFTGCGTNVTEADVLAAEREFTQHKENLFSDSSLDDLGLGPIAIDVYWHIVAANATLEGGWANFDEEGSEIIICRGLTLRNEQIDAQMEVLNKDYQDAGVTFKHINTTRIVSPEWFEKVKQGSQGADAMKTIFRKGGADSLNVWTVGFPQSGLLGYATFPWTYRREPEIDGVIIRYSTLPGGVAPKHEGGRTLTHEAGHWLGLYHTFQARANPGTTKINF</sequence>
<protein>
    <recommendedName>
        <fullName evidence="5">Peptidase M43 pregnancy-associated plasma-A domain-containing protein</fullName>
    </recommendedName>
</protein>
<keyword evidence="4" id="KW-1185">Reference proteome</keyword>
<reference evidence="3" key="1">
    <citation type="submission" date="2021-02" db="EMBL/GenBank/DDBJ databases">
        <authorList>
            <person name="Nieuwenhuis M."/>
            <person name="Van De Peppel L.J.J."/>
        </authorList>
    </citation>
    <scope>NUCLEOTIDE SEQUENCE</scope>
    <source>
        <strain evidence="3">D49</strain>
    </source>
</reference>
<dbReference type="PANTHER" id="PTHR47466">
    <property type="match status" value="1"/>
</dbReference>
<dbReference type="Proteomes" id="UP000717328">
    <property type="component" value="Unassembled WGS sequence"/>
</dbReference>
<proteinExistence type="inferred from homology"/>
<dbReference type="AlphaFoldDB" id="A0A9P7FMF0"/>
<dbReference type="SUPFAM" id="SSF55486">
    <property type="entry name" value="Metalloproteases ('zincins'), catalytic domain"/>
    <property type="match status" value="1"/>
</dbReference>
<dbReference type="PANTHER" id="PTHR47466:SF1">
    <property type="entry name" value="METALLOPROTEASE MEP1 (AFU_ORTHOLOGUE AFUA_1G07730)-RELATED"/>
    <property type="match status" value="1"/>
</dbReference>
<reference evidence="3" key="2">
    <citation type="submission" date="2021-10" db="EMBL/GenBank/DDBJ databases">
        <title>Phylogenomics reveals ancestral predisposition of the termite-cultivated fungus Termitomyces towards a domesticated lifestyle.</title>
        <authorList>
            <person name="Auxier B."/>
            <person name="Grum-Grzhimaylo A."/>
            <person name="Cardenas M.E."/>
            <person name="Lodge J.D."/>
            <person name="Laessoe T."/>
            <person name="Pedersen O."/>
            <person name="Smith M.E."/>
            <person name="Kuyper T.W."/>
            <person name="Franco-Molano E.A."/>
            <person name="Baroni T.J."/>
            <person name="Aanen D.K."/>
        </authorList>
    </citation>
    <scope>NUCLEOTIDE SEQUENCE</scope>
    <source>
        <strain evidence="3">D49</strain>
    </source>
</reference>
<feature type="signal peptide" evidence="2">
    <location>
        <begin position="1"/>
        <end position="21"/>
    </location>
</feature>
<feature type="chain" id="PRO_5040363841" description="Peptidase M43 pregnancy-associated plasma-A domain-containing protein" evidence="2">
    <location>
        <begin position="22"/>
        <end position="253"/>
    </location>
</feature>
<comment type="caution">
    <text evidence="3">The sequence shown here is derived from an EMBL/GenBank/DDBJ whole genome shotgun (WGS) entry which is preliminary data.</text>
</comment>
<name>A0A9P7FMF0_9AGAR</name>
<evidence type="ECO:0000256" key="1">
    <source>
        <dbReference type="ARBA" id="ARBA00008721"/>
    </source>
</evidence>
<dbReference type="GO" id="GO:0008237">
    <property type="term" value="F:metallopeptidase activity"/>
    <property type="evidence" value="ECO:0007669"/>
    <property type="project" value="InterPro"/>
</dbReference>
<evidence type="ECO:0008006" key="5">
    <source>
        <dbReference type="Google" id="ProtNLM"/>
    </source>
</evidence>
<dbReference type="Gene3D" id="3.40.390.10">
    <property type="entry name" value="Collagenase (Catalytic Domain)"/>
    <property type="match status" value="1"/>
</dbReference>
<accession>A0A9P7FMF0</accession>
<dbReference type="InterPro" id="IPR024079">
    <property type="entry name" value="MetalloPept_cat_dom_sf"/>
</dbReference>
<dbReference type="OrthoDB" id="536211at2759"/>
<dbReference type="EMBL" id="JABCKI010006399">
    <property type="protein sequence ID" value="KAG5634463.1"/>
    <property type="molecule type" value="Genomic_DNA"/>
</dbReference>
<keyword evidence="2" id="KW-0732">Signal</keyword>
<evidence type="ECO:0000256" key="2">
    <source>
        <dbReference type="SAM" id="SignalP"/>
    </source>
</evidence>
<evidence type="ECO:0000313" key="3">
    <source>
        <dbReference type="EMBL" id="KAG5634463.1"/>
    </source>
</evidence>
<comment type="similarity">
    <text evidence="1">Belongs to the peptidase M43B family.</text>
</comment>
<gene>
    <name evidence="3" type="ORF">H0H81_001872</name>
</gene>
<organism evidence="3 4">
    <name type="scientific">Sphagnurus paluster</name>
    <dbReference type="NCBI Taxonomy" id="117069"/>
    <lineage>
        <taxon>Eukaryota</taxon>
        <taxon>Fungi</taxon>
        <taxon>Dikarya</taxon>
        <taxon>Basidiomycota</taxon>
        <taxon>Agaricomycotina</taxon>
        <taxon>Agaricomycetes</taxon>
        <taxon>Agaricomycetidae</taxon>
        <taxon>Agaricales</taxon>
        <taxon>Tricholomatineae</taxon>
        <taxon>Lyophyllaceae</taxon>
        <taxon>Sphagnurus</taxon>
    </lineage>
</organism>